<dbReference type="SMART" id="SM00267">
    <property type="entry name" value="GGDEF"/>
    <property type="match status" value="1"/>
</dbReference>
<keyword evidence="1" id="KW-0812">Transmembrane</keyword>
<evidence type="ECO:0000313" key="4">
    <source>
        <dbReference type="EMBL" id="MER2494016.1"/>
    </source>
</evidence>
<protein>
    <submittedName>
        <fullName evidence="4">GGDEF domain-containing phosphodiesterase</fullName>
        <ecNumber evidence="4">3.1.4.52</ecNumber>
    </submittedName>
</protein>
<proteinExistence type="predicted"/>
<dbReference type="EMBL" id="JBELOE010000280">
    <property type="protein sequence ID" value="MER2494016.1"/>
    <property type="molecule type" value="Genomic_DNA"/>
</dbReference>
<evidence type="ECO:0000313" key="5">
    <source>
        <dbReference type="Proteomes" id="UP001467690"/>
    </source>
</evidence>
<dbReference type="PROSITE" id="PS50887">
    <property type="entry name" value="GGDEF"/>
    <property type="match status" value="1"/>
</dbReference>
<accession>A0ABV1RM48</accession>
<reference evidence="4 5" key="1">
    <citation type="submission" date="2024-06" db="EMBL/GenBank/DDBJ databases">
        <authorList>
            <person name="Chen R.Y."/>
        </authorList>
    </citation>
    <scope>NUCLEOTIDE SEQUENCE [LARGE SCALE GENOMIC DNA]</scope>
    <source>
        <strain evidence="4 5">D2</strain>
    </source>
</reference>
<sequence length="758" mass="86008">MKSQIKQLRNKANIVLILSITAVFLFSGYAYLTINQLQNTANPLLEEHTPALVQSRKVSVLLSEQESLLYKYYVTRQTRLFTLDYQTRRSELEKVVAALATNYAQKNIINALQSQLSAMENGAVKLDKTLSLQVVDWDLAREQLAQISQYRKNALVILNAFETTVNDLNTKRDKNISSQFGNMLIPVSVYSVLILLLILAFRKYLQEILELSATNERLAMFASRNPNPVLSVDSQGDIRYANPSTYRMLREIGLVDKPILMLADNLTEQLALVKNKQSSETWFKHQINGYFLSYQIHWLAELDAFDIQINNITAQKKYELQLHFKAHHHDSTGLYNASKFNEDLAETIQHSQHFWLMLIELPDYGKVSENHGLSGATDYVLNVAKSLSKVFEDAKRELLLQSNIYHIADANFAIIFNTEQQHSNILERVSNAISKRFEQNITTQQGLMQVALKIGVSEFPQCGQSVETLLLQAKLALDAANESKQIAKCFDKDLGFKHARRLDITRKLIYALESRQFELYFQPQYGIHHKKMTGVEILVRWCVDGAFISPSEFIPIAEQNGLILPLGSWILKSACQQAANWQNNLPQNAKIAVNISARQFLQPGFCDEVERALYDSGLAPERLTLEITEGVIMQNKDLGIKVLQKLKSIGIDVAIDDFGTGFSSLAYLKQVPIDKLKVDLSFIRNMQNNKDDQAIVITVCQLAKNLNLTLIAEGVESKEQLKMLETFGCDEIQGYWYSKPLSQADFEAFVHAAQYSLD</sequence>
<evidence type="ECO:0000259" key="3">
    <source>
        <dbReference type="PROSITE" id="PS50887"/>
    </source>
</evidence>
<feature type="domain" description="EAL" evidence="2">
    <location>
        <begin position="501"/>
        <end position="754"/>
    </location>
</feature>
<organism evidence="4 5">
    <name type="scientific">Catenovulum sediminis</name>
    <dbReference type="NCBI Taxonomy" id="1740262"/>
    <lineage>
        <taxon>Bacteria</taxon>
        <taxon>Pseudomonadati</taxon>
        <taxon>Pseudomonadota</taxon>
        <taxon>Gammaproteobacteria</taxon>
        <taxon>Alteromonadales</taxon>
        <taxon>Alteromonadaceae</taxon>
        <taxon>Catenovulum</taxon>
    </lineage>
</organism>
<keyword evidence="4" id="KW-0378">Hydrolase</keyword>
<dbReference type="InterPro" id="IPR035919">
    <property type="entry name" value="EAL_sf"/>
</dbReference>
<dbReference type="Pfam" id="PF00990">
    <property type="entry name" value="GGDEF"/>
    <property type="match status" value="1"/>
</dbReference>
<keyword evidence="1" id="KW-1133">Transmembrane helix</keyword>
<evidence type="ECO:0000256" key="1">
    <source>
        <dbReference type="SAM" id="Phobius"/>
    </source>
</evidence>
<dbReference type="PANTHER" id="PTHR33121">
    <property type="entry name" value="CYCLIC DI-GMP PHOSPHODIESTERASE PDEF"/>
    <property type="match status" value="1"/>
</dbReference>
<dbReference type="Proteomes" id="UP001467690">
    <property type="component" value="Unassembled WGS sequence"/>
</dbReference>
<dbReference type="CDD" id="cd01948">
    <property type="entry name" value="EAL"/>
    <property type="match status" value="1"/>
</dbReference>
<dbReference type="SUPFAM" id="SSF55073">
    <property type="entry name" value="Nucleotide cyclase"/>
    <property type="match status" value="1"/>
</dbReference>
<dbReference type="PANTHER" id="PTHR33121:SF79">
    <property type="entry name" value="CYCLIC DI-GMP PHOSPHODIESTERASE PDED-RELATED"/>
    <property type="match status" value="1"/>
</dbReference>
<dbReference type="InterPro" id="IPR001633">
    <property type="entry name" value="EAL_dom"/>
</dbReference>
<feature type="domain" description="GGDEF" evidence="3">
    <location>
        <begin position="352"/>
        <end position="492"/>
    </location>
</feature>
<dbReference type="RefSeq" id="WP_350403037.1">
    <property type="nucleotide sequence ID" value="NZ_JBELOE010000280.1"/>
</dbReference>
<dbReference type="InterPro" id="IPR050706">
    <property type="entry name" value="Cyclic-di-GMP_PDE-like"/>
</dbReference>
<dbReference type="Gene3D" id="3.30.70.270">
    <property type="match status" value="1"/>
</dbReference>
<dbReference type="SUPFAM" id="SSF141868">
    <property type="entry name" value="EAL domain-like"/>
    <property type="match status" value="1"/>
</dbReference>
<feature type="transmembrane region" description="Helical" evidence="1">
    <location>
        <begin position="12"/>
        <end position="32"/>
    </location>
</feature>
<dbReference type="InterPro" id="IPR000160">
    <property type="entry name" value="GGDEF_dom"/>
</dbReference>
<name>A0ABV1RM48_9ALTE</name>
<dbReference type="GO" id="GO:0071111">
    <property type="term" value="F:cyclic-guanylate-specific phosphodiesterase activity"/>
    <property type="evidence" value="ECO:0007669"/>
    <property type="project" value="UniProtKB-EC"/>
</dbReference>
<dbReference type="InterPro" id="IPR029787">
    <property type="entry name" value="Nucleotide_cyclase"/>
</dbReference>
<dbReference type="InterPro" id="IPR043128">
    <property type="entry name" value="Rev_trsase/Diguanyl_cyclase"/>
</dbReference>
<keyword evidence="5" id="KW-1185">Reference proteome</keyword>
<gene>
    <name evidence="4" type="ORF">ABS311_19245</name>
</gene>
<evidence type="ECO:0000259" key="2">
    <source>
        <dbReference type="PROSITE" id="PS50883"/>
    </source>
</evidence>
<comment type="caution">
    <text evidence="4">The sequence shown here is derived from an EMBL/GenBank/DDBJ whole genome shotgun (WGS) entry which is preliminary data.</text>
</comment>
<keyword evidence="1" id="KW-0472">Membrane</keyword>
<dbReference type="Gene3D" id="3.20.20.450">
    <property type="entry name" value="EAL domain"/>
    <property type="match status" value="1"/>
</dbReference>
<dbReference type="EC" id="3.1.4.52" evidence="4"/>
<dbReference type="PROSITE" id="PS50883">
    <property type="entry name" value="EAL"/>
    <property type="match status" value="1"/>
</dbReference>
<dbReference type="SMART" id="SM00052">
    <property type="entry name" value="EAL"/>
    <property type="match status" value="1"/>
</dbReference>
<dbReference type="Pfam" id="PF00563">
    <property type="entry name" value="EAL"/>
    <property type="match status" value="1"/>
</dbReference>